<feature type="non-terminal residue" evidence="2">
    <location>
        <position position="1"/>
    </location>
</feature>
<feature type="compositionally biased region" description="Polar residues" evidence="1">
    <location>
        <begin position="13"/>
        <end position="24"/>
    </location>
</feature>
<sequence length="116" mass="11968">MVPPDSYRPHSPYPTSFMYTPSTPQPSSGNFYMTPFYTPPMTPTSTPVVGAGSQPRPMLPSQHSSSAAAAAAAAFYQSGPAGAPPASSHPPSSYFVPTAAGTLASPHHSMQSQSSP</sequence>
<name>A0A8J2KZA5_9HEXA</name>
<feature type="region of interest" description="Disordered" evidence="1">
    <location>
        <begin position="1"/>
        <end position="24"/>
    </location>
</feature>
<comment type="caution">
    <text evidence="2">The sequence shown here is derived from an EMBL/GenBank/DDBJ whole genome shotgun (WGS) entry which is preliminary data.</text>
</comment>
<feature type="compositionally biased region" description="Low complexity" evidence="1">
    <location>
        <begin position="105"/>
        <end position="116"/>
    </location>
</feature>
<feature type="compositionally biased region" description="Low complexity" evidence="1">
    <location>
        <begin position="64"/>
        <end position="93"/>
    </location>
</feature>
<evidence type="ECO:0000313" key="3">
    <source>
        <dbReference type="Proteomes" id="UP000708208"/>
    </source>
</evidence>
<evidence type="ECO:0000256" key="1">
    <source>
        <dbReference type="SAM" id="MobiDB-lite"/>
    </source>
</evidence>
<dbReference type="EMBL" id="CAJVCH010532310">
    <property type="protein sequence ID" value="CAG7824311.1"/>
    <property type="molecule type" value="Genomic_DNA"/>
</dbReference>
<organism evidence="2 3">
    <name type="scientific">Allacma fusca</name>
    <dbReference type="NCBI Taxonomy" id="39272"/>
    <lineage>
        <taxon>Eukaryota</taxon>
        <taxon>Metazoa</taxon>
        <taxon>Ecdysozoa</taxon>
        <taxon>Arthropoda</taxon>
        <taxon>Hexapoda</taxon>
        <taxon>Collembola</taxon>
        <taxon>Symphypleona</taxon>
        <taxon>Sminthuridae</taxon>
        <taxon>Allacma</taxon>
    </lineage>
</organism>
<gene>
    <name evidence="2" type="ORF">AFUS01_LOCUS34474</name>
</gene>
<proteinExistence type="predicted"/>
<reference evidence="2" key="1">
    <citation type="submission" date="2021-06" db="EMBL/GenBank/DDBJ databases">
        <authorList>
            <person name="Hodson N. C."/>
            <person name="Mongue J. A."/>
            <person name="Jaron S. K."/>
        </authorList>
    </citation>
    <scope>NUCLEOTIDE SEQUENCE</scope>
</reference>
<evidence type="ECO:0000313" key="2">
    <source>
        <dbReference type="EMBL" id="CAG7824311.1"/>
    </source>
</evidence>
<feature type="region of interest" description="Disordered" evidence="1">
    <location>
        <begin position="45"/>
        <end position="116"/>
    </location>
</feature>
<protein>
    <submittedName>
        <fullName evidence="2">Uncharacterized protein</fullName>
    </submittedName>
</protein>
<dbReference type="AlphaFoldDB" id="A0A8J2KZA5"/>
<accession>A0A8J2KZA5</accession>
<keyword evidence="3" id="KW-1185">Reference proteome</keyword>
<dbReference type="Proteomes" id="UP000708208">
    <property type="component" value="Unassembled WGS sequence"/>
</dbReference>